<feature type="chain" id="PRO_5045686695" description="Lipoprotein" evidence="1">
    <location>
        <begin position="25"/>
        <end position="168"/>
    </location>
</feature>
<dbReference type="PROSITE" id="PS51257">
    <property type="entry name" value="PROKAR_LIPOPROTEIN"/>
    <property type="match status" value="1"/>
</dbReference>
<comment type="caution">
    <text evidence="2">The sequence shown here is derived from an EMBL/GenBank/DDBJ whole genome shotgun (WGS) entry which is preliminary data.</text>
</comment>
<dbReference type="GeneID" id="43343232"/>
<gene>
    <name evidence="2" type="ORF">U9M73_14340</name>
</gene>
<sequence>MQKLPWLISILACFLLLITGCNEPQPKTDDAMKTAEAYKTTEYKVDFTEDLLSAESIQKRNEAIKPFLTESFYEKQVNNRITILPLRVAADTQLSIKPDDLQTRIKAQDENNVTIEYTVNLLLTNSEGRESNRVPLEGELMMTFVNERWLVQYDDFNVQVFMKLISEK</sequence>
<evidence type="ECO:0008006" key="4">
    <source>
        <dbReference type="Google" id="ProtNLM"/>
    </source>
</evidence>
<evidence type="ECO:0000313" key="3">
    <source>
        <dbReference type="Proteomes" id="UP001292216"/>
    </source>
</evidence>
<name>A0ABU5PMI1_9BACL</name>
<evidence type="ECO:0000313" key="2">
    <source>
        <dbReference type="EMBL" id="MEA3571148.1"/>
    </source>
</evidence>
<organism evidence="2 3">
    <name type="scientific">Paenibacillus phoenicis</name>
    <dbReference type="NCBI Taxonomy" id="554117"/>
    <lineage>
        <taxon>Bacteria</taxon>
        <taxon>Bacillati</taxon>
        <taxon>Bacillota</taxon>
        <taxon>Bacilli</taxon>
        <taxon>Bacillales</taxon>
        <taxon>Paenibacillaceae</taxon>
        <taxon>Paenibacillus</taxon>
    </lineage>
</organism>
<proteinExistence type="predicted"/>
<reference evidence="2 3" key="1">
    <citation type="submission" date="2023-12" db="EMBL/GenBank/DDBJ databases">
        <title>Whole genome sequencing of Paenibacillus phoenicis isolated from the Phoenix Mars Lander spacecraft assembly facility.</title>
        <authorList>
            <person name="Garcia A."/>
            <person name="Venkateswaran K."/>
        </authorList>
    </citation>
    <scope>NUCLEOTIDE SEQUENCE [LARGE SCALE GENOMIC DNA]</scope>
    <source>
        <strain evidence="2 3">3PO2SA</strain>
    </source>
</reference>
<keyword evidence="1" id="KW-0732">Signal</keyword>
<keyword evidence="3" id="KW-1185">Reference proteome</keyword>
<dbReference type="Proteomes" id="UP001292216">
    <property type="component" value="Unassembled WGS sequence"/>
</dbReference>
<accession>A0ABU5PMI1</accession>
<dbReference type="EMBL" id="JAYERP010000001">
    <property type="protein sequence ID" value="MEA3571148.1"/>
    <property type="molecule type" value="Genomic_DNA"/>
</dbReference>
<evidence type="ECO:0000256" key="1">
    <source>
        <dbReference type="SAM" id="SignalP"/>
    </source>
</evidence>
<dbReference type="RefSeq" id="WP_016310776.1">
    <property type="nucleotide sequence ID" value="NZ_CBCSKM010000025.1"/>
</dbReference>
<feature type="signal peptide" evidence="1">
    <location>
        <begin position="1"/>
        <end position="24"/>
    </location>
</feature>
<protein>
    <recommendedName>
        <fullName evidence="4">Lipoprotein</fullName>
    </recommendedName>
</protein>